<dbReference type="RefSeq" id="WP_173207565.1">
    <property type="nucleotide sequence ID" value="NZ_CP053697.2"/>
</dbReference>
<accession>A0A6M8FH49</accession>
<dbReference type="EMBL" id="CP053697">
    <property type="protein sequence ID" value="QKE63662.1"/>
    <property type="molecule type" value="Genomic_DNA"/>
</dbReference>
<dbReference type="KEGG" id="pcam:HNE05_09920"/>
<name>A0A6M8FH49_9GAMM</name>
<evidence type="ECO:0000313" key="1">
    <source>
        <dbReference type="EMBL" id="QKE63662.1"/>
    </source>
</evidence>
<dbReference type="Proteomes" id="UP000501379">
    <property type="component" value="Chromosome"/>
</dbReference>
<keyword evidence="2" id="KW-1185">Reference proteome</keyword>
<organism evidence="1 2">
    <name type="scientific">Aquipseudomonas campi</name>
    <dbReference type="NCBI Taxonomy" id="2731681"/>
    <lineage>
        <taxon>Bacteria</taxon>
        <taxon>Pseudomonadati</taxon>
        <taxon>Pseudomonadota</taxon>
        <taxon>Gammaproteobacteria</taxon>
        <taxon>Pseudomonadales</taxon>
        <taxon>Pseudomonadaceae</taxon>
        <taxon>Aquipseudomonas</taxon>
    </lineage>
</organism>
<evidence type="ECO:0000313" key="2">
    <source>
        <dbReference type="Proteomes" id="UP000501379"/>
    </source>
</evidence>
<dbReference type="AlphaFoldDB" id="A0A6M8FH49"/>
<gene>
    <name evidence="1" type="ORF">HNE05_09920</name>
</gene>
<reference evidence="1" key="1">
    <citation type="submission" date="2020-07" db="EMBL/GenBank/DDBJ databases">
        <title>Nitrate ammonifying Pseudomonas campi sp. nov. isolated from German agricultural grassland.</title>
        <authorList>
            <person name="Timsy T."/>
            <person name="Ulrich A."/>
            <person name="Spanner T."/>
            <person name="Foesel B."/>
            <person name="Kolb S."/>
            <person name="Horn M.A."/>
            <person name="Behrendt U."/>
        </authorList>
    </citation>
    <scope>NUCLEOTIDE SEQUENCE</scope>
    <source>
        <strain evidence="1">S1-A32-2</strain>
    </source>
</reference>
<sequence length="153" mass="17736">MSSDEQKIALYRRVNGFTGPLARSAWHWRTRWLARLLAQLIWRKNRGRPQHGTLAIAEEWRRLFGLPQFWHIERLEDDTAYCEIRFPCALEGSGDVAACQRLMEYDRALLKKIGGQLVVLQSRADPKVRGACQVAIRRIDDPRSDLIPARLLD</sequence>
<protein>
    <submittedName>
        <fullName evidence="1">Uncharacterized protein</fullName>
    </submittedName>
</protein>
<proteinExistence type="predicted"/>